<organism evidence="2 3">
    <name type="scientific">Zizania palustris</name>
    <name type="common">Northern wild rice</name>
    <dbReference type="NCBI Taxonomy" id="103762"/>
    <lineage>
        <taxon>Eukaryota</taxon>
        <taxon>Viridiplantae</taxon>
        <taxon>Streptophyta</taxon>
        <taxon>Embryophyta</taxon>
        <taxon>Tracheophyta</taxon>
        <taxon>Spermatophyta</taxon>
        <taxon>Magnoliopsida</taxon>
        <taxon>Liliopsida</taxon>
        <taxon>Poales</taxon>
        <taxon>Poaceae</taxon>
        <taxon>BOP clade</taxon>
        <taxon>Oryzoideae</taxon>
        <taxon>Oryzeae</taxon>
        <taxon>Zizaniinae</taxon>
        <taxon>Zizania</taxon>
    </lineage>
</organism>
<proteinExistence type="predicted"/>
<reference evidence="2" key="1">
    <citation type="journal article" date="2021" name="bioRxiv">
        <title>Whole Genome Assembly and Annotation of Northern Wild Rice, Zizania palustris L., Supports a Whole Genome Duplication in the Zizania Genus.</title>
        <authorList>
            <person name="Haas M."/>
            <person name="Kono T."/>
            <person name="Macchietto M."/>
            <person name="Millas R."/>
            <person name="McGilp L."/>
            <person name="Shao M."/>
            <person name="Duquette J."/>
            <person name="Hirsch C.N."/>
            <person name="Kimball J."/>
        </authorList>
    </citation>
    <scope>NUCLEOTIDE SEQUENCE</scope>
    <source>
        <tissue evidence="2">Fresh leaf tissue</tissue>
    </source>
</reference>
<reference evidence="2" key="2">
    <citation type="submission" date="2021-02" db="EMBL/GenBank/DDBJ databases">
        <authorList>
            <person name="Kimball J.A."/>
            <person name="Haas M.W."/>
            <person name="Macchietto M."/>
            <person name="Kono T."/>
            <person name="Duquette J."/>
            <person name="Shao M."/>
        </authorList>
    </citation>
    <scope>NUCLEOTIDE SEQUENCE</scope>
    <source>
        <tissue evidence="2">Fresh leaf tissue</tissue>
    </source>
</reference>
<feature type="compositionally biased region" description="Pro residues" evidence="1">
    <location>
        <begin position="63"/>
        <end position="80"/>
    </location>
</feature>
<comment type="caution">
    <text evidence="2">The sequence shown here is derived from an EMBL/GenBank/DDBJ whole genome shotgun (WGS) entry which is preliminary data.</text>
</comment>
<sequence>MNIARHRQAGQGPRPSRTFLAALSVRVLLLPSLPQFPLLQERKPTVLFFPFIQENNGLLTQPPLTPIPPFDRHQPSPPPLTDCLLKS</sequence>
<accession>A0A8J5WZB4</accession>
<name>A0A8J5WZB4_ZIZPA</name>
<feature type="region of interest" description="Disordered" evidence="1">
    <location>
        <begin position="63"/>
        <end position="87"/>
    </location>
</feature>
<dbReference type="AlphaFoldDB" id="A0A8J5WZB4"/>
<evidence type="ECO:0000256" key="1">
    <source>
        <dbReference type="SAM" id="MobiDB-lite"/>
    </source>
</evidence>
<protein>
    <submittedName>
        <fullName evidence="2">Uncharacterized protein</fullName>
    </submittedName>
</protein>
<dbReference type="EMBL" id="JAAALK010000079">
    <property type="protein sequence ID" value="KAG8097999.1"/>
    <property type="molecule type" value="Genomic_DNA"/>
</dbReference>
<evidence type="ECO:0000313" key="3">
    <source>
        <dbReference type="Proteomes" id="UP000729402"/>
    </source>
</evidence>
<evidence type="ECO:0000313" key="2">
    <source>
        <dbReference type="EMBL" id="KAG8097999.1"/>
    </source>
</evidence>
<keyword evidence="3" id="KW-1185">Reference proteome</keyword>
<gene>
    <name evidence="2" type="ORF">GUJ93_ZPchr0013g34335</name>
</gene>
<dbReference type="Proteomes" id="UP000729402">
    <property type="component" value="Unassembled WGS sequence"/>
</dbReference>